<dbReference type="AlphaFoldDB" id="A0A0B8PBR5"/>
<organism evidence="1 2">
    <name type="scientific">Vibrio ishigakensis</name>
    <dbReference type="NCBI Taxonomy" id="1481914"/>
    <lineage>
        <taxon>Bacteria</taxon>
        <taxon>Pseudomonadati</taxon>
        <taxon>Pseudomonadota</taxon>
        <taxon>Gammaproteobacteria</taxon>
        <taxon>Vibrionales</taxon>
        <taxon>Vibrionaceae</taxon>
        <taxon>Vibrio</taxon>
    </lineage>
</organism>
<sequence length="41" mass="4580">MTESVKKVEFLSKSNPITLFIPISLENNDGLHALDVFITMS</sequence>
<reference evidence="1 2" key="1">
    <citation type="submission" date="2015-01" db="EMBL/GenBank/DDBJ databases">
        <title>Vibrio sp. C5 JCM 19232 whole genome shotgun sequence.</title>
        <authorList>
            <person name="Sawabe T."/>
            <person name="Meirelles P."/>
            <person name="Feng G."/>
            <person name="Sayaka M."/>
            <person name="Hattori M."/>
            <person name="Ohkuma M."/>
        </authorList>
    </citation>
    <scope>NUCLEOTIDE SEQUENCE [LARGE SCALE GENOMIC DNA]</scope>
    <source>
        <strain evidence="1 2">JCM19232</strain>
    </source>
</reference>
<dbReference type="EMBL" id="BBSA01000010">
    <property type="protein sequence ID" value="GAM63811.1"/>
    <property type="molecule type" value="Genomic_DNA"/>
</dbReference>
<accession>A0A0B8PBR5</accession>
<dbReference type="Proteomes" id="UP000031670">
    <property type="component" value="Unassembled WGS sequence"/>
</dbReference>
<evidence type="ECO:0000313" key="1">
    <source>
        <dbReference type="EMBL" id="GAM63811.1"/>
    </source>
</evidence>
<evidence type="ECO:0000313" key="2">
    <source>
        <dbReference type="Proteomes" id="UP000031670"/>
    </source>
</evidence>
<comment type="caution">
    <text evidence="1">The sequence shown here is derived from an EMBL/GenBank/DDBJ whole genome shotgun (WGS) entry which is preliminary data.</text>
</comment>
<name>A0A0B8PBR5_9VIBR</name>
<reference evidence="1 2" key="2">
    <citation type="submission" date="2015-01" db="EMBL/GenBank/DDBJ databases">
        <authorList>
            <consortium name="NBRP consortium"/>
            <person name="Sawabe T."/>
            <person name="Meirelles P."/>
            <person name="Feng G."/>
            <person name="Sayaka M."/>
            <person name="Hattori M."/>
            <person name="Ohkuma M."/>
        </authorList>
    </citation>
    <scope>NUCLEOTIDE SEQUENCE [LARGE SCALE GENOMIC DNA]</scope>
    <source>
        <strain evidence="1 2">JCM19232</strain>
    </source>
</reference>
<protein>
    <submittedName>
        <fullName evidence="1">Uncharacterized protein</fullName>
    </submittedName>
</protein>
<gene>
    <name evidence="1" type="ORF">JCM19232_2221</name>
</gene>
<proteinExistence type="predicted"/>